<evidence type="ECO:0000313" key="3">
    <source>
        <dbReference type="EMBL" id="CEG00740.1"/>
    </source>
</evidence>
<protein>
    <submittedName>
        <fullName evidence="3">Nucleotide-diphospho-sugar transferase</fullName>
    </submittedName>
</protein>
<dbReference type="GO" id="GO:0016740">
    <property type="term" value="F:transferase activity"/>
    <property type="evidence" value="ECO:0007669"/>
    <property type="project" value="UniProtKB-KW"/>
</dbReference>
<feature type="compositionally biased region" description="Low complexity" evidence="1">
    <location>
        <begin position="168"/>
        <end position="177"/>
    </location>
</feature>
<name>A0A096P9P1_OSTTA</name>
<sequence>MRASWVFSAPGRSTTRADASSDPLRASIAEASSSYGMDDVDDVELGGARTERRGRGWRSALGLACVVGVAALAGARSTRSSGVDRSNAMTLAALGVQPDARGTPPPETTFLRKARRAFGAALMRASYHQSANAAPERTLAQAEAEADQEAMREIEDKEFEDDADGAESTETTEAVTPAPTPATPKRADPGGRAAKRRPAASMGSGFLSTRAKRQHERERERREEREKIERKRVEEEATEDDRYEAVPTKESQAEAQKYFKSINGGYFGVDVKKETEEGEAPSDISNLHNKPGAIPGLIDHLRANGAQVGQMRAVTYTNSAYWPVAKLFIESAKKLPGFSSALTVMVTDRDTLKECVSMGVMCFLDQEMIEILGEHMNSDGSIHAGRKEMSGDLGKALRIVWTWRKVHVVHTLVSAGYGCLFVDASTVLLRDPRLLIKEKLDAGALLVTLSDFGGVLEQKAINTGLIAARPNEYIGKLLEDWMQLEPTATDTEQASLTWNIAPNARADGVIITALSQSVAPSYLTFDLERHVTKEDTGKGPQHKGYLVHAAYCGSISGKVAFLKRVSHLASHPLSPMIASKEENEGCDVYDRHKFFTCGLAPWDGECE</sequence>
<gene>
    <name evidence="3" type="ORF">OT_ostta18g01180</name>
</gene>
<evidence type="ECO:0000259" key="2">
    <source>
        <dbReference type="Pfam" id="PF03407"/>
    </source>
</evidence>
<dbReference type="Pfam" id="PF03407">
    <property type="entry name" value="Nucleotid_trans"/>
    <property type="match status" value="1"/>
</dbReference>
<feature type="region of interest" description="Disordered" evidence="1">
    <location>
        <begin position="1"/>
        <end position="24"/>
    </location>
</feature>
<dbReference type="InParanoid" id="A0A096P9P1"/>
<accession>A0A096P9P1</accession>
<comment type="caution">
    <text evidence="3">The sequence shown here is derived from an EMBL/GenBank/DDBJ whole genome shotgun (WGS) entry which is preliminary data.</text>
</comment>
<dbReference type="Proteomes" id="UP000009170">
    <property type="component" value="Unassembled WGS sequence"/>
</dbReference>
<feature type="domain" description="Nucleotide-diphospho-sugar transferase" evidence="2">
    <location>
        <begin position="342"/>
        <end position="562"/>
    </location>
</feature>
<reference evidence="4" key="1">
    <citation type="journal article" date="2006" name="Proc. Natl. Acad. Sci. U.S.A.">
        <title>Genome analysis of the smallest free-living eukaryote Ostreococcus tauri unveils many unique features.</title>
        <authorList>
            <person name="Derelle E."/>
            <person name="Ferraz C."/>
            <person name="Rombauts S."/>
            <person name="Rouze P."/>
            <person name="Worden A.Z."/>
            <person name="Robbens S."/>
            <person name="Partensky F."/>
            <person name="Degroeve S."/>
            <person name="Echeynie S."/>
            <person name="Cooke R."/>
            <person name="Saeys Y."/>
            <person name="Wuyts J."/>
            <person name="Jabbari K."/>
            <person name="Bowler C."/>
            <person name="Panaud O."/>
            <person name="Piegu B."/>
            <person name="Ball S.G."/>
            <person name="Ral J.-P."/>
            <person name="Bouget F.-Y."/>
            <person name="Piganeau G."/>
            <person name="De Baets B."/>
            <person name="Picard A."/>
            <person name="Delseny M."/>
            <person name="Demaille J."/>
            <person name="Van de Peer Y."/>
            <person name="Moreau H."/>
        </authorList>
    </citation>
    <scope>NUCLEOTIDE SEQUENCE [LARGE SCALE GENOMIC DNA]</scope>
    <source>
        <strain evidence="4">OTTH 0595 / CCAP 157/2 / RCC745</strain>
    </source>
</reference>
<organism evidence="3 4">
    <name type="scientific">Ostreococcus tauri</name>
    <name type="common">Marine green alga</name>
    <dbReference type="NCBI Taxonomy" id="70448"/>
    <lineage>
        <taxon>Eukaryota</taxon>
        <taxon>Viridiplantae</taxon>
        <taxon>Chlorophyta</taxon>
        <taxon>Mamiellophyceae</taxon>
        <taxon>Mamiellales</taxon>
        <taxon>Bathycoccaceae</taxon>
        <taxon>Ostreococcus</taxon>
    </lineage>
</organism>
<dbReference type="OrthoDB" id="10453408at2759"/>
<dbReference type="KEGG" id="ota:OT_ostta18g01180"/>
<dbReference type="AlphaFoldDB" id="A0A096P9P1"/>
<evidence type="ECO:0000313" key="4">
    <source>
        <dbReference type="Proteomes" id="UP000009170"/>
    </source>
</evidence>
<dbReference type="RefSeq" id="XP_022840555.1">
    <property type="nucleotide sequence ID" value="XM_022983265.1"/>
</dbReference>
<dbReference type="EMBL" id="CAID01000018">
    <property type="protein sequence ID" value="CEG00740.1"/>
    <property type="molecule type" value="Genomic_DNA"/>
</dbReference>
<dbReference type="InterPro" id="IPR005069">
    <property type="entry name" value="Nucl-diP-sugar_transferase"/>
</dbReference>
<proteinExistence type="predicted"/>
<dbReference type="GeneID" id="9838205"/>
<evidence type="ECO:0000256" key="1">
    <source>
        <dbReference type="SAM" id="MobiDB-lite"/>
    </source>
</evidence>
<feature type="region of interest" description="Disordered" evidence="1">
    <location>
        <begin position="129"/>
        <end position="249"/>
    </location>
</feature>
<feature type="compositionally biased region" description="Basic and acidic residues" evidence="1">
    <location>
        <begin position="215"/>
        <end position="235"/>
    </location>
</feature>
<keyword evidence="4" id="KW-1185">Reference proteome</keyword>
<reference evidence="3 4" key="2">
    <citation type="journal article" date="2014" name="BMC Genomics">
        <title>An improved genome of the model marine alga Ostreococcus tauri unfolds by assessing Illumina de novo assemblies.</title>
        <authorList>
            <person name="Blanc-Mathieu R."/>
            <person name="Verhelst B."/>
            <person name="Derelle E."/>
            <person name="Rombauts S."/>
            <person name="Bouget F.Y."/>
            <person name="Carre I."/>
            <person name="Chateau A."/>
            <person name="Eyre-Walker A."/>
            <person name="Grimsley N."/>
            <person name="Moreau H."/>
            <person name="Piegu B."/>
            <person name="Rivals E."/>
            <person name="Schackwitz W."/>
            <person name="Van de Peer Y."/>
            <person name="Piganeau G."/>
        </authorList>
    </citation>
    <scope>NUCLEOTIDE SEQUENCE [LARGE SCALE GENOMIC DNA]</scope>
    <source>
        <strain evidence="4">OTTH 0595 / CCAP 157/2 / RCC745</strain>
    </source>
</reference>
<keyword evidence="3" id="KW-0808">Transferase</keyword>
<feature type="compositionally biased region" description="Acidic residues" evidence="1">
    <location>
        <begin position="156"/>
        <end position="167"/>
    </location>
</feature>